<dbReference type="OrthoDB" id="341730at2759"/>
<dbReference type="InterPro" id="IPR036390">
    <property type="entry name" value="WH_DNA-bd_sf"/>
</dbReference>
<dbReference type="PANTHER" id="PTHR28637:SF13">
    <property type="entry name" value="EXPRESSED PROTEIN"/>
    <property type="match status" value="1"/>
</dbReference>
<dbReference type="Pfam" id="PF16679">
    <property type="entry name" value="CDT1_C"/>
    <property type="match status" value="1"/>
</dbReference>
<proteinExistence type="inferred from homology"/>
<evidence type="ECO:0000256" key="3">
    <source>
        <dbReference type="SAM" id="MobiDB-lite"/>
    </source>
</evidence>
<dbReference type="AlphaFoldDB" id="A0A9P1EJU0"/>
<dbReference type="GO" id="GO:0003677">
    <property type="term" value="F:DNA binding"/>
    <property type="evidence" value="ECO:0007669"/>
    <property type="project" value="InterPro"/>
</dbReference>
<keyword evidence="2" id="KW-0131">Cell cycle</keyword>
<dbReference type="GO" id="GO:0000278">
    <property type="term" value="P:mitotic cell cycle"/>
    <property type="evidence" value="ECO:0007669"/>
    <property type="project" value="TreeGrafter"/>
</dbReference>
<name>A0A9P1EJU0_CUSEU</name>
<dbReference type="Gene3D" id="1.10.10.1420">
    <property type="entry name" value="DNA replication factor Cdt1, C-terminal WH domain"/>
    <property type="match status" value="1"/>
</dbReference>
<evidence type="ECO:0000256" key="2">
    <source>
        <dbReference type="ARBA" id="ARBA00023306"/>
    </source>
</evidence>
<comment type="caution">
    <text evidence="5">The sequence shown here is derived from an EMBL/GenBank/DDBJ whole genome shotgun (WGS) entry which is preliminary data.</text>
</comment>
<sequence>MEHSNDESRKESVTDLKDHCSIVFPIPSQDSGLTKNQQRLGTSFASPTPEKTTESLSRTVKLKKDFSELPENVSLNLLSFRSLSEFFDRMVCSMRLLSLRKMSPTFKHISSQVEVLTGRKFLYGHLAKIMYIVPEVVHIDKSLVHDGKTCCMKPDIKVTLHLDALEDHHEQSTFIHVSNVFRAKLIDLFAKHPEGTDIPEAILPDPFNGSTLTVQPDSLLVTTMSSPPLEEIELLESSSHLAPSFSSHFSLKTVVPEEKKSKLLTTSISSFIDDNAETTLKTESEILASLKSSTVKDSVQQLSAGSSKVCEASTPVKLSSESASDNLCVETPAQSAPRRSASATEDKIKKVIIQSGFASSTFTVKRSLMDDLEWSETAKSFFPEKEEIKGRTFPCGNVTASEEAYPSRELEESNLLSGKDVECLPLPQQRYIDLPKLVRLIHNIFKSVGRCSMTKEELFHKIIMVDCDIDESSDIERQIALLEKLVPDWICKKDEPSGGLLYSVKSVSDLDSVCGRLSSS</sequence>
<dbReference type="Pfam" id="PF08839">
    <property type="entry name" value="CDT1"/>
    <property type="match status" value="1"/>
</dbReference>
<dbReference type="PANTHER" id="PTHR28637">
    <property type="entry name" value="DNA REPLICATION FACTOR CDT1"/>
    <property type="match status" value="1"/>
</dbReference>
<keyword evidence="6" id="KW-1185">Reference proteome</keyword>
<dbReference type="GO" id="GO:0070182">
    <property type="term" value="F:DNA polymerase binding"/>
    <property type="evidence" value="ECO:0007669"/>
    <property type="project" value="TreeGrafter"/>
</dbReference>
<evidence type="ECO:0000313" key="6">
    <source>
        <dbReference type="Proteomes" id="UP001152484"/>
    </source>
</evidence>
<dbReference type="GO" id="GO:0071163">
    <property type="term" value="P:DNA replication preinitiation complex assembly"/>
    <property type="evidence" value="ECO:0007669"/>
    <property type="project" value="InterPro"/>
</dbReference>
<evidence type="ECO:0000256" key="1">
    <source>
        <dbReference type="ARBA" id="ARBA00008356"/>
    </source>
</evidence>
<comment type="similarity">
    <text evidence="1">Belongs to the Cdt1 family.</text>
</comment>
<dbReference type="GO" id="GO:0005634">
    <property type="term" value="C:nucleus"/>
    <property type="evidence" value="ECO:0007669"/>
    <property type="project" value="TreeGrafter"/>
</dbReference>
<dbReference type="EMBL" id="CAMAPE010000060">
    <property type="protein sequence ID" value="CAH9112431.1"/>
    <property type="molecule type" value="Genomic_DNA"/>
</dbReference>
<dbReference type="SMART" id="SM01075">
    <property type="entry name" value="CDT1"/>
    <property type="match status" value="1"/>
</dbReference>
<organism evidence="5 6">
    <name type="scientific">Cuscuta europaea</name>
    <name type="common">European dodder</name>
    <dbReference type="NCBI Taxonomy" id="41803"/>
    <lineage>
        <taxon>Eukaryota</taxon>
        <taxon>Viridiplantae</taxon>
        <taxon>Streptophyta</taxon>
        <taxon>Embryophyta</taxon>
        <taxon>Tracheophyta</taxon>
        <taxon>Spermatophyta</taxon>
        <taxon>Magnoliopsida</taxon>
        <taxon>eudicotyledons</taxon>
        <taxon>Gunneridae</taxon>
        <taxon>Pentapetalae</taxon>
        <taxon>asterids</taxon>
        <taxon>lamiids</taxon>
        <taxon>Solanales</taxon>
        <taxon>Convolvulaceae</taxon>
        <taxon>Cuscuteae</taxon>
        <taxon>Cuscuta</taxon>
        <taxon>Cuscuta subgen. Cuscuta</taxon>
    </lineage>
</organism>
<evidence type="ECO:0000259" key="4">
    <source>
        <dbReference type="SMART" id="SM01075"/>
    </source>
</evidence>
<dbReference type="InterPro" id="IPR045173">
    <property type="entry name" value="Cdt1"/>
</dbReference>
<protein>
    <recommendedName>
        <fullName evidence="4">CDT1 Geminin-binding domain-containing protein</fullName>
    </recommendedName>
</protein>
<dbReference type="InterPro" id="IPR014939">
    <property type="entry name" value="CDT1_Gemini-bd-like"/>
</dbReference>
<feature type="compositionally biased region" description="Polar residues" evidence="3">
    <location>
        <begin position="28"/>
        <end position="53"/>
    </location>
</feature>
<dbReference type="Proteomes" id="UP001152484">
    <property type="component" value="Unassembled WGS sequence"/>
</dbReference>
<dbReference type="InterPro" id="IPR032054">
    <property type="entry name" value="Cdt1_C"/>
</dbReference>
<feature type="region of interest" description="Disordered" evidence="3">
    <location>
        <begin position="27"/>
        <end position="53"/>
    </location>
</feature>
<dbReference type="SUPFAM" id="SSF46785">
    <property type="entry name" value="Winged helix' DNA-binding domain"/>
    <property type="match status" value="1"/>
</dbReference>
<dbReference type="GO" id="GO:0000076">
    <property type="term" value="P:DNA replication checkpoint signaling"/>
    <property type="evidence" value="ECO:0007669"/>
    <property type="project" value="TreeGrafter"/>
</dbReference>
<reference evidence="5" key="1">
    <citation type="submission" date="2022-07" db="EMBL/GenBank/DDBJ databases">
        <authorList>
            <person name="Macas J."/>
            <person name="Novak P."/>
            <person name="Neumann P."/>
        </authorList>
    </citation>
    <scope>NUCLEOTIDE SEQUENCE</scope>
</reference>
<evidence type="ECO:0000313" key="5">
    <source>
        <dbReference type="EMBL" id="CAH9112431.1"/>
    </source>
</evidence>
<dbReference type="InterPro" id="IPR038090">
    <property type="entry name" value="Cdt1_C_WH_dom_sf"/>
</dbReference>
<accession>A0A9P1EJU0</accession>
<dbReference type="GO" id="GO:0030174">
    <property type="term" value="P:regulation of DNA-templated DNA replication initiation"/>
    <property type="evidence" value="ECO:0007669"/>
    <property type="project" value="InterPro"/>
</dbReference>
<feature type="domain" description="CDT1 Geminin-binding" evidence="4">
    <location>
        <begin position="69"/>
        <end position="205"/>
    </location>
</feature>
<gene>
    <name evidence="5" type="ORF">CEURO_LOCUS19582</name>
</gene>